<evidence type="ECO:0000256" key="11">
    <source>
        <dbReference type="ARBA" id="ARBA00023326"/>
    </source>
</evidence>
<name>A0A8H6SN06_9AGAR</name>
<dbReference type="GeneID" id="59346099"/>
<evidence type="ECO:0000256" key="6">
    <source>
        <dbReference type="ARBA" id="ARBA00023136"/>
    </source>
</evidence>
<evidence type="ECO:0000256" key="1">
    <source>
        <dbReference type="ARBA" id="ARBA00001941"/>
    </source>
</evidence>
<comment type="catalytic activity">
    <reaction evidence="13">
        <text>[(1-&gt;4)-N-acetyl-beta-D-glucosaminyl](n) + n H2O = chitosan + n acetate</text>
        <dbReference type="Rhea" id="RHEA:10464"/>
        <dbReference type="Rhea" id="RHEA-COMP:9593"/>
        <dbReference type="Rhea" id="RHEA-COMP:9597"/>
        <dbReference type="ChEBI" id="CHEBI:15377"/>
        <dbReference type="ChEBI" id="CHEBI:17029"/>
        <dbReference type="ChEBI" id="CHEBI:30089"/>
        <dbReference type="ChEBI" id="CHEBI:57704"/>
        <dbReference type="EC" id="3.5.1.41"/>
    </reaction>
    <physiologicalReaction direction="left-to-right" evidence="13">
        <dbReference type="Rhea" id="RHEA:10465"/>
    </physiologicalReaction>
</comment>
<reference evidence="17" key="1">
    <citation type="submission" date="2020-05" db="EMBL/GenBank/DDBJ databases">
        <title>Mycena genomes resolve the evolution of fungal bioluminescence.</title>
        <authorList>
            <person name="Tsai I.J."/>
        </authorList>
    </citation>
    <scope>NUCLEOTIDE SEQUENCE</scope>
    <source>
        <strain evidence="17">171206Taipei</strain>
    </source>
</reference>
<dbReference type="PROSITE" id="PS51677">
    <property type="entry name" value="NODB"/>
    <property type="match status" value="1"/>
</dbReference>
<dbReference type="Gene3D" id="3.20.20.370">
    <property type="entry name" value="Glycoside hydrolase/deacetylase"/>
    <property type="match status" value="1"/>
</dbReference>
<feature type="signal peptide" evidence="15">
    <location>
        <begin position="1"/>
        <end position="22"/>
    </location>
</feature>
<dbReference type="InterPro" id="IPR011330">
    <property type="entry name" value="Glyco_hydro/deAcase_b/a-brl"/>
</dbReference>
<feature type="region of interest" description="Disordered" evidence="14">
    <location>
        <begin position="372"/>
        <end position="416"/>
    </location>
</feature>
<keyword evidence="5" id="KW-0146">Chitin degradation</keyword>
<evidence type="ECO:0000256" key="4">
    <source>
        <dbReference type="ARBA" id="ARBA00022622"/>
    </source>
</evidence>
<dbReference type="InterPro" id="IPR002509">
    <property type="entry name" value="NODB_dom"/>
</dbReference>
<keyword evidence="3" id="KW-1003">Cell membrane</keyword>
<evidence type="ECO:0000313" key="17">
    <source>
        <dbReference type="EMBL" id="KAF7301227.1"/>
    </source>
</evidence>
<evidence type="ECO:0000256" key="8">
    <source>
        <dbReference type="ARBA" id="ARBA00023285"/>
    </source>
</evidence>
<keyword evidence="11" id="KW-0624">Polysaccharide degradation</keyword>
<dbReference type="OrthoDB" id="407355at2759"/>
<comment type="subcellular location">
    <subcellularLocation>
        <location evidence="2">Cell membrane</location>
        <topology evidence="2">Lipid-anchor</topology>
        <topology evidence="2">GPI-anchor</topology>
    </subcellularLocation>
</comment>
<dbReference type="GO" id="GO:0000272">
    <property type="term" value="P:polysaccharide catabolic process"/>
    <property type="evidence" value="ECO:0007669"/>
    <property type="project" value="UniProtKB-KW"/>
</dbReference>
<keyword evidence="9" id="KW-0449">Lipoprotein</keyword>
<dbReference type="GO" id="GO:0006032">
    <property type="term" value="P:chitin catabolic process"/>
    <property type="evidence" value="ECO:0007669"/>
    <property type="project" value="UniProtKB-KW"/>
</dbReference>
<keyword evidence="7" id="KW-0119">Carbohydrate metabolism</keyword>
<dbReference type="GO" id="GO:0009272">
    <property type="term" value="P:fungal-type cell wall biogenesis"/>
    <property type="evidence" value="ECO:0007669"/>
    <property type="project" value="UniProtKB-ARBA"/>
</dbReference>
<keyword evidence="4" id="KW-0325">Glycoprotein</keyword>
<evidence type="ECO:0000259" key="16">
    <source>
        <dbReference type="PROSITE" id="PS51677"/>
    </source>
</evidence>
<keyword evidence="18" id="KW-1185">Reference proteome</keyword>
<proteinExistence type="predicted"/>
<feature type="chain" id="PRO_5034365392" description="chitin deacetylase" evidence="15">
    <location>
        <begin position="23"/>
        <end position="443"/>
    </location>
</feature>
<dbReference type="GO" id="GO:0071555">
    <property type="term" value="P:cell wall organization"/>
    <property type="evidence" value="ECO:0007669"/>
    <property type="project" value="UniProtKB-KW"/>
</dbReference>
<dbReference type="InterPro" id="IPR050248">
    <property type="entry name" value="Polysacc_deacetylase_ArnD"/>
</dbReference>
<evidence type="ECO:0000256" key="7">
    <source>
        <dbReference type="ARBA" id="ARBA00023277"/>
    </source>
</evidence>
<dbReference type="Proteomes" id="UP000636479">
    <property type="component" value="Unassembled WGS sequence"/>
</dbReference>
<feature type="compositionally biased region" description="Low complexity" evidence="14">
    <location>
        <begin position="372"/>
        <end position="403"/>
    </location>
</feature>
<keyword evidence="10" id="KW-0961">Cell wall biogenesis/degradation</keyword>
<dbReference type="GO" id="GO:0005886">
    <property type="term" value="C:plasma membrane"/>
    <property type="evidence" value="ECO:0007669"/>
    <property type="project" value="UniProtKB-SubCell"/>
</dbReference>
<evidence type="ECO:0000256" key="13">
    <source>
        <dbReference type="ARBA" id="ARBA00048494"/>
    </source>
</evidence>
<gene>
    <name evidence="17" type="ORF">MIND_00687500</name>
</gene>
<dbReference type="Pfam" id="PF01522">
    <property type="entry name" value="Polysacc_deac_1"/>
    <property type="match status" value="1"/>
</dbReference>
<feature type="domain" description="NodB homology" evidence="16">
    <location>
        <begin position="157"/>
        <end position="353"/>
    </location>
</feature>
<protein>
    <recommendedName>
        <fullName evidence="12">chitin deacetylase</fullName>
        <ecNumber evidence="12">3.5.1.41</ecNumber>
    </recommendedName>
</protein>
<dbReference type="EC" id="3.5.1.41" evidence="12"/>
<keyword evidence="4" id="KW-0336">GPI-anchor</keyword>
<dbReference type="SUPFAM" id="SSF88713">
    <property type="entry name" value="Glycoside hydrolase/deacetylase"/>
    <property type="match status" value="1"/>
</dbReference>
<evidence type="ECO:0000256" key="5">
    <source>
        <dbReference type="ARBA" id="ARBA00023024"/>
    </source>
</evidence>
<dbReference type="GO" id="GO:0004099">
    <property type="term" value="F:chitin deacetylase activity"/>
    <property type="evidence" value="ECO:0007669"/>
    <property type="project" value="UniProtKB-EC"/>
</dbReference>
<organism evidence="17 18">
    <name type="scientific">Mycena indigotica</name>
    <dbReference type="NCBI Taxonomy" id="2126181"/>
    <lineage>
        <taxon>Eukaryota</taxon>
        <taxon>Fungi</taxon>
        <taxon>Dikarya</taxon>
        <taxon>Basidiomycota</taxon>
        <taxon>Agaricomycotina</taxon>
        <taxon>Agaricomycetes</taxon>
        <taxon>Agaricomycetidae</taxon>
        <taxon>Agaricales</taxon>
        <taxon>Marasmiineae</taxon>
        <taxon>Mycenaceae</taxon>
        <taxon>Mycena</taxon>
    </lineage>
</organism>
<sequence length="443" mass="47428">MLGISGTATTLLLLILGATVRADEPTTEEQMAANLGMSKFLVHFSRFACPESPSTGDKAECVAYGYQPVTDAFAKNEFPPIWVPVAGVSNDTEGYQKFLSINGSVPNIAPKGVNGVPTPNLAYDAAKDPDCWWTNTQCVTPKHDGVKADIADVPEPKTLGYGFDDGPYCGHNEFYNFLTSKGQKATMFYIGSNVVDGPLQAQRAVKDGHELCVHTWAHPSMTALTNEQVFGELWYTIKAIKLVTGVTPTCWRPPRGDADDRVRFIAQSLGLDTIMWKYDSFDWEQGTNGVTPADVQNNYNKLINDAKSGVLNSRGAILLTHELSNYTMQTAVDNYPKLVEAFDYIVPVGVAYNKTNPYAETSVTQPSFAQFAAAHGGPPAPSGSASSSPKSASGSPPAPSASGVKLDNSNSTKANNHSGAVTVRLQLPATILAFVGLAMTFAV</sequence>
<evidence type="ECO:0000256" key="3">
    <source>
        <dbReference type="ARBA" id="ARBA00022475"/>
    </source>
</evidence>
<dbReference type="AlphaFoldDB" id="A0A8H6SN06"/>
<dbReference type="RefSeq" id="XP_037219227.1">
    <property type="nucleotide sequence ID" value="XM_037363583.1"/>
</dbReference>
<evidence type="ECO:0000256" key="12">
    <source>
        <dbReference type="ARBA" id="ARBA00024056"/>
    </source>
</evidence>
<evidence type="ECO:0000256" key="9">
    <source>
        <dbReference type="ARBA" id="ARBA00023288"/>
    </source>
</evidence>
<dbReference type="PANTHER" id="PTHR10587">
    <property type="entry name" value="GLYCOSYL TRANSFERASE-RELATED"/>
    <property type="match status" value="1"/>
</dbReference>
<comment type="caution">
    <text evidence="17">The sequence shown here is derived from an EMBL/GenBank/DDBJ whole genome shotgun (WGS) entry which is preliminary data.</text>
</comment>
<evidence type="ECO:0000313" key="18">
    <source>
        <dbReference type="Proteomes" id="UP000636479"/>
    </source>
</evidence>
<keyword evidence="8" id="KW-0170">Cobalt</keyword>
<accession>A0A8H6SN06</accession>
<dbReference type="PANTHER" id="PTHR10587:SF98">
    <property type="entry name" value="CHITIN DEACETYLASE"/>
    <property type="match status" value="1"/>
</dbReference>
<dbReference type="EMBL" id="JACAZF010000006">
    <property type="protein sequence ID" value="KAF7301227.1"/>
    <property type="molecule type" value="Genomic_DNA"/>
</dbReference>
<comment type="cofactor">
    <cofactor evidence="1">
        <name>Co(2+)</name>
        <dbReference type="ChEBI" id="CHEBI:48828"/>
    </cofactor>
</comment>
<evidence type="ECO:0000256" key="14">
    <source>
        <dbReference type="SAM" id="MobiDB-lite"/>
    </source>
</evidence>
<feature type="compositionally biased region" description="Polar residues" evidence="14">
    <location>
        <begin position="407"/>
        <end position="416"/>
    </location>
</feature>
<evidence type="ECO:0000256" key="15">
    <source>
        <dbReference type="SAM" id="SignalP"/>
    </source>
</evidence>
<keyword evidence="6" id="KW-0472">Membrane</keyword>
<dbReference type="GO" id="GO:0098552">
    <property type="term" value="C:side of membrane"/>
    <property type="evidence" value="ECO:0007669"/>
    <property type="project" value="UniProtKB-KW"/>
</dbReference>
<evidence type="ECO:0000256" key="2">
    <source>
        <dbReference type="ARBA" id="ARBA00004609"/>
    </source>
</evidence>
<evidence type="ECO:0000256" key="10">
    <source>
        <dbReference type="ARBA" id="ARBA00023316"/>
    </source>
</evidence>
<keyword evidence="15" id="KW-0732">Signal</keyword>